<feature type="domain" description="SCP2" evidence="1">
    <location>
        <begin position="13"/>
        <end position="109"/>
    </location>
</feature>
<dbReference type="Gene3D" id="3.30.1050.10">
    <property type="entry name" value="SCP2 sterol-binding domain"/>
    <property type="match status" value="1"/>
</dbReference>
<name>A0A7X0IDX5_9ACTN</name>
<dbReference type="RefSeq" id="WP_184981239.1">
    <property type="nucleotide sequence ID" value="NZ_BAAALO010000079.1"/>
</dbReference>
<dbReference type="Pfam" id="PF02036">
    <property type="entry name" value="SCP2"/>
    <property type="match status" value="1"/>
</dbReference>
<keyword evidence="3" id="KW-1185">Reference proteome</keyword>
<reference evidence="2 3" key="1">
    <citation type="submission" date="2020-08" db="EMBL/GenBank/DDBJ databases">
        <title>Sequencing the genomes of 1000 actinobacteria strains.</title>
        <authorList>
            <person name="Klenk H.-P."/>
        </authorList>
    </citation>
    <scope>NUCLEOTIDE SEQUENCE [LARGE SCALE GENOMIC DNA]</scope>
    <source>
        <strain evidence="2 3">DSM 44936</strain>
    </source>
</reference>
<comment type="caution">
    <text evidence="2">The sequence shown here is derived from an EMBL/GenBank/DDBJ whole genome shotgun (WGS) entry which is preliminary data.</text>
</comment>
<organism evidence="2 3">
    <name type="scientific">Sphaerisporangium rubeum</name>
    <dbReference type="NCBI Taxonomy" id="321317"/>
    <lineage>
        <taxon>Bacteria</taxon>
        <taxon>Bacillati</taxon>
        <taxon>Actinomycetota</taxon>
        <taxon>Actinomycetes</taxon>
        <taxon>Streptosporangiales</taxon>
        <taxon>Streptosporangiaceae</taxon>
        <taxon>Sphaerisporangium</taxon>
    </lineage>
</organism>
<accession>A0A7X0IDX5</accession>
<evidence type="ECO:0000259" key="1">
    <source>
        <dbReference type="Pfam" id="PF02036"/>
    </source>
</evidence>
<sequence length="115" mass="13065">MASVDECRAALDKLAEQFGELDHETRTKHVVERTLSCRITDLEVTFFGRIHRDGLDAFTETQPLDGRPADIRIRIRSDDLLLMVNGELDMAKAVFGGRVKIDASFGDMFRLRKLL</sequence>
<dbReference type="SUPFAM" id="SSF55718">
    <property type="entry name" value="SCP-like"/>
    <property type="match status" value="1"/>
</dbReference>
<protein>
    <submittedName>
        <fullName evidence="2">Putative lipid carrier protein YhbT</fullName>
    </submittedName>
</protein>
<proteinExistence type="predicted"/>
<dbReference type="EMBL" id="JACHIU010000001">
    <property type="protein sequence ID" value="MBB6473467.1"/>
    <property type="molecule type" value="Genomic_DNA"/>
</dbReference>
<dbReference type="AlphaFoldDB" id="A0A7X0IDX5"/>
<evidence type="ECO:0000313" key="2">
    <source>
        <dbReference type="EMBL" id="MBB6473467.1"/>
    </source>
</evidence>
<dbReference type="InterPro" id="IPR003033">
    <property type="entry name" value="SCP2_sterol-bd_dom"/>
</dbReference>
<evidence type="ECO:0000313" key="3">
    <source>
        <dbReference type="Proteomes" id="UP000555564"/>
    </source>
</evidence>
<dbReference type="InterPro" id="IPR036527">
    <property type="entry name" value="SCP2_sterol-bd_dom_sf"/>
</dbReference>
<dbReference type="Proteomes" id="UP000555564">
    <property type="component" value="Unassembled WGS sequence"/>
</dbReference>
<gene>
    <name evidence="2" type="ORF">BJ992_002898</name>
</gene>